<keyword evidence="4" id="KW-0472">Membrane</keyword>
<feature type="transmembrane region" description="Helical" evidence="4">
    <location>
        <begin position="580"/>
        <end position="602"/>
    </location>
</feature>
<sequence length="647" mass="72863">MKYRVNLHLVSLKSKKTLPDILYLSIESPFTDYGNTKSFKNKSASDLQLPPTTLEIPDHVVELTLTLFEQKKLVKDKELCRFKLPLASPAASLAPTALTLSSAEFTLECSILAQIVVQKSESMSSMDSCEEKVIKGTSFNTNPTKPAPKPRQRTSTNFDSIIHIRLETISYNGEKQPKSATLKISNGENQTVKTKTVKFHGPIGEIRTDVDINHYKEDGDELLMVLLDGKTVLARGSLSLTEIQSDKVNSKNIDMKTASILSGTWAGSLTKVGELKLAISKTGAKKSEQEQFEIMKDSQKTGKLTIMLICATKLKTSRDVIASIRFGNERLETTPSKDSGGVAIWGDRFVVDIYDPHDLVEISLIDSRKKESLGQLFLSLHKLKPKVSYHYYLKDAKGRLTDGTLEFEIDFKFNPFISGLKMFMPKRTKIWEHPKEDVSLVRMAKLVTRIKSFIVTPDMEAIKQNIDDILHWKRPLVSVSTLIGWLIFVNCFELWMIPFALATALISQRFAHKKRSEESDLLSIDKKKSSAAKDFKLLQDSKDALRNAQDTLEGIAEVLEKIQNTWNWEIGFSSATLSTAVFIITFVLYLIPIRILLSIWGINKICRRLVQPGFINNNEIADFLSRQPSSRQLELISNEPVEVTAQK</sequence>
<dbReference type="InterPro" id="IPR000008">
    <property type="entry name" value="C2_dom"/>
</dbReference>
<keyword evidence="4" id="KW-1133">Transmembrane helix</keyword>
<dbReference type="SUPFAM" id="SSF49562">
    <property type="entry name" value="C2 domain (Calcium/lipid-binding domain, CaLB)"/>
    <property type="match status" value="1"/>
</dbReference>
<proteinExistence type="inferred from homology"/>
<keyword evidence="2" id="KW-0479">Metal-binding</keyword>
<evidence type="ECO:0000313" key="7">
    <source>
        <dbReference type="Proteomes" id="UP001158576"/>
    </source>
</evidence>
<evidence type="ECO:0000256" key="4">
    <source>
        <dbReference type="SAM" id="Phobius"/>
    </source>
</evidence>
<keyword evidence="4" id="KW-0812">Transmembrane</keyword>
<dbReference type="EMBL" id="OU015566">
    <property type="protein sequence ID" value="CAG5108062.1"/>
    <property type="molecule type" value="Genomic_DNA"/>
</dbReference>
<gene>
    <name evidence="6" type="ORF">OKIOD_LOCUS12383</name>
</gene>
<reference evidence="6 7" key="1">
    <citation type="submission" date="2021-04" db="EMBL/GenBank/DDBJ databases">
        <authorList>
            <person name="Bliznina A."/>
        </authorList>
    </citation>
    <scope>NUCLEOTIDE SEQUENCE [LARGE SCALE GENOMIC DNA]</scope>
</reference>
<dbReference type="Gene3D" id="2.60.40.150">
    <property type="entry name" value="C2 domain"/>
    <property type="match status" value="1"/>
</dbReference>
<evidence type="ECO:0000259" key="5">
    <source>
        <dbReference type="SMART" id="SM00239"/>
    </source>
</evidence>
<dbReference type="InterPro" id="IPR035892">
    <property type="entry name" value="C2_domain_sf"/>
</dbReference>
<evidence type="ECO:0000256" key="3">
    <source>
        <dbReference type="ARBA" id="ARBA00022837"/>
    </source>
</evidence>
<keyword evidence="7" id="KW-1185">Reference proteome</keyword>
<name>A0ABN7T055_OIKDI</name>
<feature type="transmembrane region" description="Helical" evidence="4">
    <location>
        <begin position="482"/>
        <end position="506"/>
    </location>
</feature>
<dbReference type="PANTHER" id="PTHR45911:SF4">
    <property type="entry name" value="MULTIPLE C2 AND TRANSMEMBRANE DOMAIN-CONTAINING PROTEIN"/>
    <property type="match status" value="1"/>
</dbReference>
<accession>A0ABN7T055</accession>
<feature type="domain" description="C2" evidence="5">
    <location>
        <begin position="303"/>
        <end position="392"/>
    </location>
</feature>
<evidence type="ECO:0000256" key="2">
    <source>
        <dbReference type="ARBA" id="ARBA00022723"/>
    </source>
</evidence>
<dbReference type="Proteomes" id="UP001158576">
    <property type="component" value="Chromosome 1"/>
</dbReference>
<evidence type="ECO:0000256" key="1">
    <source>
        <dbReference type="ARBA" id="ARBA00007923"/>
    </source>
</evidence>
<organism evidence="6 7">
    <name type="scientific">Oikopleura dioica</name>
    <name type="common">Tunicate</name>
    <dbReference type="NCBI Taxonomy" id="34765"/>
    <lineage>
        <taxon>Eukaryota</taxon>
        <taxon>Metazoa</taxon>
        <taxon>Chordata</taxon>
        <taxon>Tunicata</taxon>
        <taxon>Appendicularia</taxon>
        <taxon>Copelata</taxon>
        <taxon>Oikopleuridae</taxon>
        <taxon>Oikopleura</taxon>
    </lineage>
</organism>
<evidence type="ECO:0000313" key="6">
    <source>
        <dbReference type="EMBL" id="CAG5108062.1"/>
    </source>
</evidence>
<dbReference type="SMART" id="SM00239">
    <property type="entry name" value="C2"/>
    <property type="match status" value="1"/>
</dbReference>
<protein>
    <submittedName>
        <fullName evidence="6">Oidioi.mRNA.OKI2018_I69.chr1.g3618.t1.cds</fullName>
    </submittedName>
</protein>
<dbReference type="PANTHER" id="PTHR45911">
    <property type="entry name" value="C2 DOMAIN-CONTAINING PROTEIN"/>
    <property type="match status" value="1"/>
</dbReference>
<comment type="similarity">
    <text evidence="1">Belongs to the MCTP family.</text>
</comment>
<keyword evidence="3" id="KW-0106">Calcium</keyword>